<dbReference type="AlphaFoldDB" id="A0A7R7HVR2"/>
<gene>
    <name evidence="1" type="ORF">Athai_13940</name>
</gene>
<accession>A0A7R7HVR2</accession>
<dbReference type="Proteomes" id="UP000611640">
    <property type="component" value="Chromosome"/>
</dbReference>
<keyword evidence="2" id="KW-1185">Reference proteome</keyword>
<evidence type="ECO:0000313" key="2">
    <source>
        <dbReference type="Proteomes" id="UP000611640"/>
    </source>
</evidence>
<evidence type="ECO:0000313" key="1">
    <source>
        <dbReference type="EMBL" id="BCJ33891.1"/>
    </source>
</evidence>
<reference evidence="1 2" key="1">
    <citation type="submission" date="2020-08" db="EMBL/GenBank/DDBJ databases">
        <title>Whole genome shotgun sequence of Actinocatenispora thailandica NBRC 105041.</title>
        <authorList>
            <person name="Komaki H."/>
            <person name="Tamura T."/>
        </authorList>
    </citation>
    <scope>NUCLEOTIDE SEQUENCE [LARGE SCALE GENOMIC DNA]</scope>
    <source>
        <strain evidence="1 2">NBRC 105041</strain>
    </source>
</reference>
<sequence length="93" mass="9372">MDVGSAFVADAQAFEGVESGEGVFDGPAYDAEAGTVSGAASGDDRCDAASADHSAVLVVVVAAVGVQVWWSAPWAADHAADRWNGVDQGDQFG</sequence>
<name>A0A7R7HVR2_9ACTN</name>
<protein>
    <submittedName>
        <fullName evidence="1">Uncharacterized protein</fullName>
    </submittedName>
</protein>
<dbReference type="KEGG" id="atl:Athai_13940"/>
<dbReference type="EMBL" id="AP023355">
    <property type="protein sequence ID" value="BCJ33891.1"/>
    <property type="molecule type" value="Genomic_DNA"/>
</dbReference>
<organism evidence="1 2">
    <name type="scientific">Actinocatenispora thailandica</name>
    <dbReference type="NCBI Taxonomy" id="227318"/>
    <lineage>
        <taxon>Bacteria</taxon>
        <taxon>Bacillati</taxon>
        <taxon>Actinomycetota</taxon>
        <taxon>Actinomycetes</taxon>
        <taxon>Micromonosporales</taxon>
        <taxon>Micromonosporaceae</taxon>
        <taxon>Actinocatenispora</taxon>
    </lineage>
</organism>
<proteinExistence type="predicted"/>